<accession>A0ABU8EIT4</accession>
<dbReference type="InterPro" id="IPR014755">
    <property type="entry name" value="Cu-Rt/internalin_Ig-like"/>
</dbReference>
<evidence type="ECO:0000259" key="3">
    <source>
        <dbReference type="Pfam" id="PF07532"/>
    </source>
</evidence>
<keyword evidence="1 2" id="KW-0732">Signal</keyword>
<dbReference type="InterPro" id="IPR011081">
    <property type="entry name" value="Big_4"/>
</dbReference>
<proteinExistence type="predicted"/>
<dbReference type="Gene3D" id="2.60.40.1220">
    <property type="match status" value="4"/>
</dbReference>
<name>A0ABU8EIT4_9BACL</name>
<evidence type="ECO:0000256" key="2">
    <source>
        <dbReference type="SAM" id="SignalP"/>
    </source>
</evidence>
<gene>
    <name evidence="4" type="ORF">SZL87_06605</name>
</gene>
<evidence type="ECO:0000313" key="4">
    <source>
        <dbReference type="EMBL" id="MEI4462101.1"/>
    </source>
</evidence>
<dbReference type="EMBL" id="JBAWKY010000001">
    <property type="protein sequence ID" value="MEI4462101.1"/>
    <property type="molecule type" value="Genomic_DNA"/>
</dbReference>
<protein>
    <submittedName>
        <fullName evidence="4">Ig-like domain-containing protein</fullName>
    </submittedName>
</protein>
<organism evidence="4 5">
    <name type="scientific">Exiguobacterium indicum</name>
    <dbReference type="NCBI Taxonomy" id="296995"/>
    <lineage>
        <taxon>Bacteria</taxon>
        <taxon>Bacillati</taxon>
        <taxon>Bacillota</taxon>
        <taxon>Bacilli</taxon>
        <taxon>Bacillales</taxon>
        <taxon>Bacillales Family XII. Incertae Sedis</taxon>
        <taxon>Exiguobacterium</taxon>
    </lineage>
</organism>
<comment type="caution">
    <text evidence="4">The sequence shown here is derived from an EMBL/GenBank/DDBJ whole genome shotgun (WGS) entry which is preliminary data.</text>
</comment>
<reference evidence="4 5" key="1">
    <citation type="submission" date="2023-12" db="EMBL/GenBank/DDBJ databases">
        <authorList>
            <person name="Easwaran N."/>
            <person name="Lazarus H.P.S."/>
        </authorList>
    </citation>
    <scope>NUCLEOTIDE SEQUENCE [LARGE SCALE GENOMIC DNA]</scope>
    <source>
        <strain evidence="4 5">VIT-2023</strain>
    </source>
</reference>
<dbReference type="Pfam" id="PF07532">
    <property type="entry name" value="Big_4"/>
    <property type="match status" value="1"/>
</dbReference>
<evidence type="ECO:0000256" key="1">
    <source>
        <dbReference type="ARBA" id="ARBA00022729"/>
    </source>
</evidence>
<keyword evidence="5" id="KW-1185">Reference proteome</keyword>
<dbReference type="Proteomes" id="UP001387110">
    <property type="component" value="Unassembled WGS sequence"/>
</dbReference>
<feature type="chain" id="PRO_5046041553" evidence="2">
    <location>
        <begin position="25"/>
        <end position="919"/>
    </location>
</feature>
<evidence type="ECO:0000313" key="5">
    <source>
        <dbReference type="Proteomes" id="UP001387110"/>
    </source>
</evidence>
<feature type="signal peptide" evidence="2">
    <location>
        <begin position="1"/>
        <end position="24"/>
    </location>
</feature>
<sequence length="919" mass="95222">MGTKKSNKLYAAAAALAVTASAVAPGLTADAATKVTVKSVTNPASISHYGGYTFAVKKLSLPKTVKVLLSNKKYENRSVKWGKVSYDKKYIGKYQTISGTVSGTTKKASIKVKLNNYPVDVVEPKLAPVAVGEKLNLPSTIDVKYKDGKVIARSAKSFNLTAEKTDKAGMMKLSYNYMGKNSSIKGSIAYEVKAAEITNVMNEIKDDMLSVSADVKYPAKDAKAEVLVYAFKDMTKEPIKVAAELKDGKLTAKSGVLPAGTHAFAVKVGEVVSPAKDFVIEAPMVKEVKAINATQLEVAFNKAVDAKSVFADGVSGTLATGVLKFRSIDSVTDGTLTGKLSEDGKTLVVTSTQLLEKRYDVEVDKVKTVTGASVEKFGKILTIEKDAVAPSIVGTERITATKVKVKFSEPMTSAGSTTFKLADGTVVSGITGEGVLVDGGMAVELDLSNVSVPVGKEIIATIIGAADKAGNLLTPNPATVSIQKGDKDGVAPTVSSVVQSGAKTFEITFSEALSTKPSVSIDGTPVAAGKISIDSKDAKKVVVEASAVLSGDKVVTISGAVDGSGEVQAATNRVVKFVSDTVAPKIVSSAVVTDATDKAEYLELSFDKNVDLSTATIDVENSSYVKDYVTTSITGSTLDPISIAYKNADNKKVLRVKLDTLLGTTTDVEGAKYALNFSLTGVSSEFGVSVASGTASFTRGKDGVAANTTVQALNNTGVPGYTPIAQSPTNNNEITVAFAENVDAATATNAANYIVGGAIVESATVNSANTKVVTLKLKADSNTFTGARNVTVQNVKAAGSSVAMNTTTLPITLKENVAPTVTAKLGADLRTITLTFSEVVSETGTAADFDVYSETTSLASNEDVALAVDGKTATIELGAVVTADQLTKGLALKALGTIDIVDAAGNKLSVGDKVVISNN</sequence>
<feature type="domain" description="Bacterial Ig-like" evidence="3">
    <location>
        <begin position="58"/>
        <end position="103"/>
    </location>
</feature>
<dbReference type="RefSeq" id="WP_336449139.1">
    <property type="nucleotide sequence ID" value="NZ_JBAWKY010000001.1"/>
</dbReference>